<accession>A0A172TW92</accession>
<evidence type="ECO:0000313" key="9">
    <source>
        <dbReference type="EMBL" id="ANE51359.1"/>
    </source>
</evidence>
<reference evidence="9 10" key="2">
    <citation type="journal article" date="2016" name="Int. J. Syst. Evol. Microbiol.">
        <title>Flavisolibacter tropicus sp. nov., isolated from tropical soil.</title>
        <authorList>
            <person name="Lee J.J."/>
            <person name="Kang M.S."/>
            <person name="Kim G.S."/>
            <person name="Lee C.S."/>
            <person name="Lim S."/>
            <person name="Lee J."/>
            <person name="Roh S.H."/>
            <person name="Kang H."/>
            <person name="Ha J.M."/>
            <person name="Bae S."/>
            <person name="Jung H.Y."/>
            <person name="Kim M.K."/>
        </authorList>
    </citation>
    <scope>NUCLEOTIDE SEQUENCE [LARGE SCALE GENOMIC DNA]</scope>
    <source>
        <strain evidence="9 10">LCS9</strain>
    </source>
</reference>
<dbReference type="InterPro" id="IPR000014">
    <property type="entry name" value="PAS"/>
</dbReference>
<dbReference type="PROSITE" id="PS50113">
    <property type="entry name" value="PAC"/>
    <property type="match status" value="4"/>
</dbReference>
<evidence type="ECO:0000259" key="8">
    <source>
        <dbReference type="PROSITE" id="PS50113"/>
    </source>
</evidence>
<dbReference type="CDD" id="cd00130">
    <property type="entry name" value="PAS"/>
    <property type="match status" value="5"/>
</dbReference>
<dbReference type="InterPro" id="IPR000700">
    <property type="entry name" value="PAS-assoc_C"/>
</dbReference>
<dbReference type="InterPro" id="IPR013655">
    <property type="entry name" value="PAS_fold_3"/>
</dbReference>
<evidence type="ECO:0000313" key="10">
    <source>
        <dbReference type="Proteomes" id="UP000077177"/>
    </source>
</evidence>
<evidence type="ECO:0000256" key="4">
    <source>
        <dbReference type="ARBA" id="ARBA00022679"/>
    </source>
</evidence>
<dbReference type="STRING" id="1492898.SY85_13395"/>
<dbReference type="InterPro" id="IPR005467">
    <property type="entry name" value="His_kinase_dom"/>
</dbReference>
<dbReference type="Gene3D" id="3.30.450.20">
    <property type="entry name" value="PAS domain"/>
    <property type="match status" value="7"/>
</dbReference>
<dbReference type="InterPro" id="IPR011712">
    <property type="entry name" value="Sig_transdc_His_kin_sub3_dim/P"/>
</dbReference>
<evidence type="ECO:0000259" key="7">
    <source>
        <dbReference type="PROSITE" id="PS50112"/>
    </source>
</evidence>
<gene>
    <name evidence="9" type="ORF">SY85_13395</name>
</gene>
<dbReference type="PANTHER" id="PTHR43304">
    <property type="entry name" value="PHYTOCHROME-LIKE PROTEIN CPH1"/>
    <property type="match status" value="1"/>
</dbReference>
<feature type="domain" description="PAC" evidence="8">
    <location>
        <begin position="364"/>
        <end position="417"/>
    </location>
</feature>
<feature type="domain" description="PAS" evidence="7">
    <location>
        <begin position="291"/>
        <end position="361"/>
    </location>
</feature>
<dbReference type="InterPro" id="IPR001610">
    <property type="entry name" value="PAC"/>
</dbReference>
<dbReference type="EMBL" id="CP011390">
    <property type="protein sequence ID" value="ANE51359.1"/>
    <property type="molecule type" value="Genomic_DNA"/>
</dbReference>
<dbReference type="SMART" id="SM00387">
    <property type="entry name" value="HATPase_c"/>
    <property type="match status" value="1"/>
</dbReference>
<feature type="domain" description="PAS" evidence="7">
    <location>
        <begin position="540"/>
        <end position="610"/>
    </location>
</feature>
<dbReference type="InterPro" id="IPR013656">
    <property type="entry name" value="PAS_4"/>
</dbReference>
<evidence type="ECO:0000256" key="5">
    <source>
        <dbReference type="ARBA" id="ARBA00022777"/>
    </source>
</evidence>
<dbReference type="Pfam" id="PF07730">
    <property type="entry name" value="HisKA_3"/>
    <property type="match status" value="1"/>
</dbReference>
<keyword evidence="10" id="KW-1185">Reference proteome</keyword>
<dbReference type="Pfam" id="PF13426">
    <property type="entry name" value="PAS_9"/>
    <property type="match status" value="3"/>
</dbReference>
<dbReference type="GO" id="GO:0000155">
    <property type="term" value="F:phosphorelay sensor kinase activity"/>
    <property type="evidence" value="ECO:0007669"/>
    <property type="project" value="InterPro"/>
</dbReference>
<evidence type="ECO:0000256" key="1">
    <source>
        <dbReference type="ARBA" id="ARBA00000085"/>
    </source>
</evidence>
<dbReference type="EC" id="2.7.13.3" evidence="2"/>
<keyword evidence="3" id="KW-0597">Phosphoprotein</keyword>
<reference evidence="10" key="1">
    <citation type="submission" date="2015-01" db="EMBL/GenBank/DDBJ databases">
        <title>Flavisolibacter sp./LCS9/ whole genome sequencing.</title>
        <authorList>
            <person name="Kim M.K."/>
            <person name="Srinivasan S."/>
            <person name="Lee J.-J."/>
        </authorList>
    </citation>
    <scope>NUCLEOTIDE SEQUENCE [LARGE SCALE GENOMIC DNA]</scope>
    <source>
        <strain evidence="10">LCS9</strain>
    </source>
</reference>
<keyword evidence="5" id="KW-0418">Kinase</keyword>
<evidence type="ECO:0000256" key="3">
    <source>
        <dbReference type="ARBA" id="ARBA00022553"/>
    </source>
</evidence>
<dbReference type="SMART" id="SM00086">
    <property type="entry name" value="PAC"/>
    <property type="match status" value="6"/>
</dbReference>
<dbReference type="InterPro" id="IPR052162">
    <property type="entry name" value="Sensor_kinase/Photoreceptor"/>
</dbReference>
<dbReference type="Proteomes" id="UP000077177">
    <property type="component" value="Chromosome"/>
</dbReference>
<feature type="domain" description="PAS" evidence="7">
    <location>
        <begin position="418"/>
        <end position="488"/>
    </location>
</feature>
<dbReference type="SUPFAM" id="SSF55785">
    <property type="entry name" value="PYP-like sensor domain (PAS domain)"/>
    <property type="match status" value="6"/>
</dbReference>
<dbReference type="GO" id="GO:0016020">
    <property type="term" value="C:membrane"/>
    <property type="evidence" value="ECO:0007669"/>
    <property type="project" value="InterPro"/>
</dbReference>
<dbReference type="Pfam" id="PF08448">
    <property type="entry name" value="PAS_4"/>
    <property type="match status" value="2"/>
</dbReference>
<dbReference type="NCBIfam" id="TIGR00229">
    <property type="entry name" value="sensory_box"/>
    <property type="match status" value="5"/>
</dbReference>
<feature type="domain" description="PAS" evidence="7">
    <location>
        <begin position="666"/>
        <end position="736"/>
    </location>
</feature>
<feature type="domain" description="PAC" evidence="8">
    <location>
        <begin position="883"/>
        <end position="936"/>
    </location>
</feature>
<comment type="catalytic activity">
    <reaction evidence="1">
        <text>ATP + protein L-histidine = ADP + protein N-phospho-L-histidine.</text>
        <dbReference type="EC" id="2.7.13.3"/>
    </reaction>
</comment>
<sequence>MPIILKGNLSINPKPVSIFSGTKKYEGSSKPLVFFESHPLPTILVLRSNLKIVSANKAATALLQLTAQELLLRTFTDILIPADKVKTAAALQRSKEGAPWNTIVQLQKTTQEILTADMHVQTLVHEADVLHQITLIDITSRYAKQEQLAATAKRYKGFIDQNSEGIFCQELLEPMPVTASVEAILDAIKESCLTECNDALAQMYGYEYGSQMVGLVTKNLVDFSDEANIEYVKGFITNDFKVVSAESHEKDRFGNSVYFLNNAIGIVENGFLKRIWGSQRDITQVKEVEKKVRLLADLVEQTSDVLTAADLDFKPLTWNTAAEKVYGLSAQQVIGKNVRQYIDIHYHNTTREEVRAQILKEGGWRGEMSFIRPTDQKLVTLLTGFKLMKDDQDEPLGYIISGTDITERKEAELLLQESEGRFRELADSAPVGIWMISPEDKVVYVNRYLEKYTGYTTSELLGSSWANLIHPEQVKDILVQFEAHFKKRLPVTVIYKLKRGDGQYRWVQDTGIPRFLEDGTFLGYIGSVIDIDDTKKKEEQLQYQAMVLENVRDSIIVTDLEFSVLSMNKVAEEVYECKEEEAIGRFCYDIAESALVSETEEDVQKALAEKGFWIGETSIKNKKGEFRYFRKTINCIYDEKGDRKSYLFISHEITDRKRAEEKVLQSESFYRSLIANSLDGMLLVDPDTTIRFVFPSIYNVLGYESEDMLGKSALDFVHPDDVAYAFSSFQDTIIKDVLSDTEDNKRASDIQFVVIRVRKKNGNWTWCMVRGHSQLHNPHINSIVIYLHDDSLRKKANDALAESEERFRHMIQDLQVGVILQDEEGKVEMVNHLAAELLGGSEEKLKGKFFLDIIPTAVDEQGNPVAPHDRPVARVIKTGKPVRGIVLGIFMEHSSEQKWMMVDVNPIFNEEGKLFHIITSLTDITQRKKLENKLRFEEIYHQRLLAQATIDGQEKERREIGKELHDNIGQQLTTTKLYLDLAKSTVNAESQEMVGLALRSVSDVINEIRDISRSLMPPTLGDLGLVESISDLIETLARTQTLEIKLDDSRFNEAKVPDNQKLMLFRIIQEQLNNVVKHARAQQVEITLENNASAIFLKFADDGIGFDLARVRKGLGLANIQNRVELFAGRVEIITAEGQGCIIKVTVPIGLPNLPQNQ</sequence>
<dbReference type="Pfam" id="PF08447">
    <property type="entry name" value="PAS_3"/>
    <property type="match status" value="2"/>
</dbReference>
<evidence type="ECO:0000256" key="2">
    <source>
        <dbReference type="ARBA" id="ARBA00012438"/>
    </source>
</evidence>
<dbReference type="Gene3D" id="3.30.565.10">
    <property type="entry name" value="Histidine kinase-like ATPase, C-terminal domain"/>
    <property type="match status" value="1"/>
</dbReference>
<feature type="domain" description="PAS" evidence="7">
    <location>
        <begin position="803"/>
        <end position="848"/>
    </location>
</feature>
<evidence type="ECO:0000259" key="6">
    <source>
        <dbReference type="PROSITE" id="PS50109"/>
    </source>
</evidence>
<dbReference type="InterPro" id="IPR035965">
    <property type="entry name" value="PAS-like_dom_sf"/>
</dbReference>
<dbReference type="PROSITE" id="PS50112">
    <property type="entry name" value="PAS"/>
    <property type="match status" value="5"/>
</dbReference>
<feature type="domain" description="Histidine kinase" evidence="6">
    <location>
        <begin position="959"/>
        <end position="1151"/>
    </location>
</feature>
<name>A0A172TW92_9BACT</name>
<dbReference type="SMART" id="SM00091">
    <property type="entry name" value="PAS"/>
    <property type="match status" value="6"/>
</dbReference>
<dbReference type="OrthoDB" id="5522855at2"/>
<dbReference type="CDD" id="cd16917">
    <property type="entry name" value="HATPase_UhpB-NarQ-NarX-like"/>
    <property type="match status" value="1"/>
</dbReference>
<dbReference type="SUPFAM" id="SSF55874">
    <property type="entry name" value="ATPase domain of HSP90 chaperone/DNA topoisomerase II/histidine kinase"/>
    <property type="match status" value="1"/>
</dbReference>
<dbReference type="Gene3D" id="1.20.5.1930">
    <property type="match status" value="1"/>
</dbReference>
<dbReference type="KEGG" id="fla:SY85_13395"/>
<dbReference type="RefSeq" id="WP_066405308.1">
    <property type="nucleotide sequence ID" value="NZ_CP011390.1"/>
</dbReference>
<feature type="domain" description="PAC" evidence="8">
    <location>
        <begin position="613"/>
        <end position="665"/>
    </location>
</feature>
<dbReference type="PROSITE" id="PS50109">
    <property type="entry name" value="HIS_KIN"/>
    <property type="match status" value="1"/>
</dbReference>
<protein>
    <recommendedName>
        <fullName evidence="2">histidine kinase</fullName>
        <ecNumber evidence="2">2.7.13.3</ecNumber>
    </recommendedName>
</protein>
<dbReference type="InterPro" id="IPR003594">
    <property type="entry name" value="HATPase_dom"/>
</dbReference>
<dbReference type="GO" id="GO:0046983">
    <property type="term" value="F:protein dimerization activity"/>
    <property type="evidence" value="ECO:0007669"/>
    <property type="project" value="InterPro"/>
</dbReference>
<keyword evidence="4" id="KW-0808">Transferase</keyword>
<proteinExistence type="predicted"/>
<dbReference type="InterPro" id="IPR036890">
    <property type="entry name" value="HATPase_C_sf"/>
</dbReference>
<dbReference type="AlphaFoldDB" id="A0A172TW92"/>
<organism evidence="9 10">
    <name type="scientific">Flavisolibacter tropicus</name>
    <dbReference type="NCBI Taxonomy" id="1492898"/>
    <lineage>
        <taxon>Bacteria</taxon>
        <taxon>Pseudomonadati</taxon>
        <taxon>Bacteroidota</taxon>
        <taxon>Chitinophagia</taxon>
        <taxon>Chitinophagales</taxon>
        <taxon>Chitinophagaceae</taxon>
        <taxon>Flavisolibacter</taxon>
    </lineage>
</organism>
<dbReference type="Pfam" id="PF02518">
    <property type="entry name" value="HATPase_c"/>
    <property type="match status" value="1"/>
</dbReference>
<feature type="domain" description="PAC" evidence="8">
    <location>
        <begin position="491"/>
        <end position="543"/>
    </location>
</feature>
<dbReference type="FunFam" id="3.30.450.20:FF:000099">
    <property type="entry name" value="Sensory box sensor histidine kinase"/>
    <property type="match status" value="1"/>
</dbReference>
<dbReference type="PANTHER" id="PTHR43304:SF1">
    <property type="entry name" value="PAC DOMAIN-CONTAINING PROTEIN"/>
    <property type="match status" value="1"/>
</dbReference>